<dbReference type="EMBL" id="OCYT01000130">
    <property type="protein sequence ID" value="SON85800.1"/>
    <property type="molecule type" value="Genomic_DNA"/>
</dbReference>
<feature type="region of interest" description="Disordered" evidence="1">
    <location>
        <begin position="137"/>
        <end position="164"/>
    </location>
</feature>
<comment type="caution">
    <text evidence="3">The sequence shown here is derived from an EMBL/GenBank/DDBJ whole genome shotgun (WGS) entry which is preliminary data.</text>
</comment>
<name>A0AB38E5E3_XANCH</name>
<accession>A0AB38E5E3</accession>
<evidence type="ECO:0000313" key="3">
    <source>
        <dbReference type="EMBL" id="SON91900.1"/>
    </source>
</evidence>
<dbReference type="EMBL" id="OCYS01000125">
    <property type="protein sequence ID" value="SON91900.1"/>
    <property type="molecule type" value="Genomic_DNA"/>
</dbReference>
<sequence>MPTSSGSRNFLPRSECRSATATHRLSTGIPQPSREWLESYAKTPVSNRRPRPACSVVRTSAVWNGPTCATCARTATTGTARSSRQQPALRPACWRRHDCTGARSVCCPPASIRWRCFHALAVAAGRARRVVQHQPGGNLARQLPGVPADHSQAGGQRHPERVPGWRTEKADPLTFQFTQPNLVPMRELHVLLVCAPELGTRPESAGTRLRAIPHYR</sequence>
<dbReference type="AlphaFoldDB" id="A0AB38E5E3"/>
<evidence type="ECO:0000313" key="4">
    <source>
        <dbReference type="Proteomes" id="UP000234166"/>
    </source>
</evidence>
<evidence type="ECO:0000256" key="1">
    <source>
        <dbReference type="SAM" id="MobiDB-lite"/>
    </source>
</evidence>
<evidence type="ECO:0000313" key="2">
    <source>
        <dbReference type="EMBL" id="SON85800.1"/>
    </source>
</evidence>
<keyword evidence="5" id="KW-1185">Reference proteome</keyword>
<reference evidence="4 5" key="1">
    <citation type="submission" date="2017-10" db="EMBL/GenBank/DDBJ databases">
        <authorList>
            <person name="Regsiter A."/>
            <person name="William W."/>
        </authorList>
    </citation>
    <scope>NUCLEOTIDE SEQUENCE [LARGE SCALE GENOMIC DNA]</scope>
    <source>
        <strain evidence="2 5">CFBP6984</strain>
        <strain evidence="3 4">CFBP7430</strain>
    </source>
</reference>
<protein>
    <submittedName>
        <fullName evidence="3">Uncharacterized protein</fullName>
    </submittedName>
</protein>
<evidence type="ECO:0000313" key="5">
    <source>
        <dbReference type="Proteomes" id="UP000234181"/>
    </source>
</evidence>
<gene>
    <name evidence="2" type="ORF">XAP6984_710033</name>
    <name evidence="3" type="ORF">XAP7430_680033</name>
</gene>
<dbReference type="Proteomes" id="UP000234166">
    <property type="component" value="Unassembled WGS sequence"/>
</dbReference>
<organism evidence="3 4">
    <name type="scientific">Xanthomonas campestris pv. phaseoli</name>
    <dbReference type="NCBI Taxonomy" id="317013"/>
    <lineage>
        <taxon>Bacteria</taxon>
        <taxon>Pseudomonadati</taxon>
        <taxon>Pseudomonadota</taxon>
        <taxon>Gammaproteobacteria</taxon>
        <taxon>Lysobacterales</taxon>
        <taxon>Lysobacteraceae</taxon>
        <taxon>Xanthomonas</taxon>
    </lineage>
</organism>
<proteinExistence type="predicted"/>
<dbReference type="Proteomes" id="UP000234181">
    <property type="component" value="Unassembled WGS sequence"/>
</dbReference>